<evidence type="ECO:0000259" key="2">
    <source>
        <dbReference type="Pfam" id="PF00326"/>
    </source>
</evidence>
<protein>
    <submittedName>
        <fullName evidence="4">S9 family peptidase</fullName>
    </submittedName>
</protein>
<gene>
    <name evidence="4" type="ORF">DF286_00980</name>
</gene>
<feature type="signal peptide" evidence="1">
    <location>
        <begin position="1"/>
        <end position="20"/>
    </location>
</feature>
<dbReference type="PROSITE" id="PS51257">
    <property type="entry name" value="PROKAR_LIPOPROTEIN"/>
    <property type="match status" value="1"/>
</dbReference>
<dbReference type="Proteomes" id="UP000245916">
    <property type="component" value="Unassembled WGS sequence"/>
</dbReference>
<dbReference type="RefSeq" id="WP_109269744.1">
    <property type="nucleotide sequence ID" value="NZ_QFFF01000001.1"/>
</dbReference>
<comment type="caution">
    <text evidence="4">The sequence shown here is derived from an EMBL/GenBank/DDBJ whole genome shotgun (WGS) entry which is preliminary data.</text>
</comment>
<dbReference type="InterPro" id="IPR001375">
    <property type="entry name" value="Peptidase_S9_cat"/>
</dbReference>
<dbReference type="SUPFAM" id="SSF82171">
    <property type="entry name" value="DPP6 N-terminal domain-like"/>
    <property type="match status" value="1"/>
</dbReference>
<evidence type="ECO:0000313" key="4">
    <source>
        <dbReference type="EMBL" id="PWG01603.1"/>
    </source>
</evidence>
<dbReference type="Gene3D" id="3.40.50.1820">
    <property type="entry name" value="alpha/beta hydrolase"/>
    <property type="match status" value="1"/>
</dbReference>
<dbReference type="SUPFAM" id="SSF53474">
    <property type="entry name" value="alpha/beta-Hydrolases"/>
    <property type="match status" value="1"/>
</dbReference>
<dbReference type="Pfam" id="PF00930">
    <property type="entry name" value="DPPIV_N"/>
    <property type="match status" value="1"/>
</dbReference>
<evidence type="ECO:0000256" key="1">
    <source>
        <dbReference type="SAM" id="SignalP"/>
    </source>
</evidence>
<feature type="domain" description="Peptidase S9 prolyl oligopeptidase catalytic" evidence="2">
    <location>
        <begin position="562"/>
        <end position="759"/>
    </location>
</feature>
<feature type="domain" description="Dipeptidylpeptidase IV N-terminal" evidence="3">
    <location>
        <begin position="132"/>
        <end position="476"/>
    </location>
</feature>
<feature type="chain" id="PRO_5015643903" evidence="1">
    <location>
        <begin position="21"/>
        <end position="773"/>
    </location>
</feature>
<keyword evidence="5" id="KW-1185">Reference proteome</keyword>
<dbReference type="InterPro" id="IPR050278">
    <property type="entry name" value="Serine_Prot_S9B/DPPIV"/>
</dbReference>
<name>A0A2U2IZU1_9SPHN</name>
<accession>A0A2U2IZU1</accession>
<dbReference type="Gene3D" id="2.140.10.30">
    <property type="entry name" value="Dipeptidylpeptidase IV, N-terminal domain"/>
    <property type="match status" value="1"/>
</dbReference>
<dbReference type="AlphaFoldDB" id="A0A2U2IZU1"/>
<dbReference type="GO" id="GO:0008236">
    <property type="term" value="F:serine-type peptidase activity"/>
    <property type="evidence" value="ECO:0007669"/>
    <property type="project" value="InterPro"/>
</dbReference>
<evidence type="ECO:0000259" key="3">
    <source>
        <dbReference type="Pfam" id="PF00930"/>
    </source>
</evidence>
<keyword evidence="1" id="KW-0732">Signal</keyword>
<dbReference type="InterPro" id="IPR002469">
    <property type="entry name" value="Peptidase_S9B_N"/>
</dbReference>
<dbReference type="GO" id="GO:0006508">
    <property type="term" value="P:proteolysis"/>
    <property type="evidence" value="ECO:0007669"/>
    <property type="project" value="InterPro"/>
</dbReference>
<dbReference type="PANTHER" id="PTHR11731">
    <property type="entry name" value="PROTEASE FAMILY S9B,C DIPEPTIDYL-PEPTIDASE IV-RELATED"/>
    <property type="match status" value="1"/>
</dbReference>
<dbReference type="InterPro" id="IPR029058">
    <property type="entry name" value="AB_hydrolase_fold"/>
</dbReference>
<proteinExistence type="predicted"/>
<evidence type="ECO:0000313" key="5">
    <source>
        <dbReference type="Proteomes" id="UP000245916"/>
    </source>
</evidence>
<dbReference type="Pfam" id="PF00326">
    <property type="entry name" value="Peptidase_S9"/>
    <property type="match status" value="1"/>
</dbReference>
<reference evidence="4 5" key="1">
    <citation type="submission" date="2018-05" db="EMBL/GenBank/DDBJ databases">
        <title>Genome of Sphingosinicella humi QZX222.</title>
        <authorList>
            <person name="Qiao Z."/>
            <person name="Wang G."/>
        </authorList>
    </citation>
    <scope>NUCLEOTIDE SEQUENCE [LARGE SCALE GENOMIC DNA]</scope>
    <source>
        <strain evidence="4 5">QZX222</strain>
    </source>
</reference>
<dbReference type="EMBL" id="QFFF01000001">
    <property type="protein sequence ID" value="PWG01603.1"/>
    <property type="molecule type" value="Genomic_DNA"/>
</dbReference>
<organism evidence="4 5">
    <name type="scientific">Allosphingosinicella humi</name>
    <dbReference type="NCBI Taxonomy" id="2068657"/>
    <lineage>
        <taxon>Bacteria</taxon>
        <taxon>Pseudomonadati</taxon>
        <taxon>Pseudomonadota</taxon>
        <taxon>Alphaproteobacteria</taxon>
        <taxon>Sphingomonadales</taxon>
        <taxon>Sphingomonadaceae</taxon>
        <taxon>Allosphingosinicella</taxon>
    </lineage>
</organism>
<sequence length="773" mass="85398">MRGFGRTVVLACLLGTAACATLPQSGPTVAAAPVAGSVDAAAYARAEAVLPRNVGRLVRQMTVRPDWMGEGAVFWFERERPEGFDYVRVDAASGAMRPLFDHEALRVALAEATGKQIAPNVLRLKGLDYNEETKVLRFAFADSQWSLDPETGTLEERKADEEKGVLSPDGAWRVVVRDHDLYLLSTKTGTERRLTRDGSAERPYARAVVNVKRMIAAGTDEPEVAPAVKWSRDSRRFVTYRIDTTGARRLALVQSTPPDGSPPRVFDYVYPFTGDAETATATGVIFDAATGRRTDIAMPAEPVLYYGGPWFDWSEDGNALFRQVQTRGYKAMRLFRIEAATGKASLLSEDRSDTYVDYYGHFWDYDEESDTHFWTADPTGFAHIYAIDGTSGARRQLTSGEWRARSVAGIDRQGGALLVVGSGREPGRDPYLRSLYRIPLGGGEPVALTPEPLDHDVSVSPDGRFFVDNMSLIDEPTRSVLRRTSDGAIVMELGRADASAYLAAGYSFPEPFETTAADGKTPVYGAIYRPAAFDPDHSYPVVEDIYTGPHHVMTPKSFEAGFRTNVNAIAQLGFFGVLIDGRGTWGRSRAFQQPAYQNLHGVGLDDHIAGIRAMAERYPAMDLKRVGVFGFSAGGYDVMRALTRRPDFYKAGVSASGNHDNRLDKAVWNEQWMGAELGSLYDANSNVTWAKELKGRLFLAHGELDENVPPAATLRLVDALIAANKDFEFLIVPNADHFLDSSPYFQRRRWDFFVRALQGREPPAAYAIRPFEE</sequence>
<dbReference type="OrthoDB" id="1094230at2"/>